<dbReference type="Pfam" id="PF02013">
    <property type="entry name" value="CBM_10"/>
    <property type="match status" value="1"/>
</dbReference>
<gene>
    <name evidence="11" type="ORF">J2X05_004165</name>
</gene>
<dbReference type="InterPro" id="IPR001547">
    <property type="entry name" value="Glyco_hydro_5"/>
</dbReference>
<name>A0ABU1V3S6_9GAMM</name>
<dbReference type="SMART" id="SM01064">
    <property type="entry name" value="CBM_10"/>
    <property type="match status" value="1"/>
</dbReference>
<dbReference type="InterPro" id="IPR009031">
    <property type="entry name" value="CBM10"/>
</dbReference>
<dbReference type="InterPro" id="IPR017853">
    <property type="entry name" value="GH"/>
</dbReference>
<evidence type="ECO:0000313" key="12">
    <source>
        <dbReference type="Proteomes" id="UP001253595"/>
    </source>
</evidence>
<proteinExistence type="predicted"/>
<feature type="domain" description="CBM10" evidence="10">
    <location>
        <begin position="98"/>
        <end position="127"/>
    </location>
</feature>
<dbReference type="PROSITE" id="PS51763">
    <property type="entry name" value="CBM10"/>
    <property type="match status" value="1"/>
</dbReference>
<dbReference type="Pfam" id="PF16990">
    <property type="entry name" value="CBM_35"/>
    <property type="match status" value="1"/>
</dbReference>
<comment type="subcellular location">
    <subcellularLocation>
        <location evidence="2">Secreted</location>
    </subcellularLocation>
</comment>
<dbReference type="RefSeq" id="WP_310076174.1">
    <property type="nucleotide sequence ID" value="NZ_JAVDVX010000011.1"/>
</dbReference>
<evidence type="ECO:0000256" key="7">
    <source>
        <dbReference type="ARBA" id="ARBA00023295"/>
    </source>
</evidence>
<reference evidence="11 12" key="1">
    <citation type="submission" date="2023-07" db="EMBL/GenBank/DDBJ databases">
        <title>Sorghum-associated microbial communities from plants grown in Nebraska, USA.</title>
        <authorList>
            <person name="Schachtman D."/>
        </authorList>
    </citation>
    <scope>NUCLEOTIDE SEQUENCE [LARGE SCALE GENOMIC DNA]</scope>
    <source>
        <strain evidence="11 12">BE190</strain>
    </source>
</reference>
<keyword evidence="5 9" id="KW-0732">Signal</keyword>
<feature type="region of interest" description="Disordered" evidence="8">
    <location>
        <begin position="169"/>
        <end position="188"/>
    </location>
</feature>
<dbReference type="Gene3D" id="2.10.10.20">
    <property type="entry name" value="Carbohydrate-binding module superfamily 5/12"/>
    <property type="match status" value="1"/>
</dbReference>
<dbReference type="InterPro" id="IPR036573">
    <property type="entry name" value="CBM_sf_5/12"/>
</dbReference>
<dbReference type="SUPFAM" id="SSF57615">
    <property type="entry name" value="Type X cellulose binding domain, CBDX"/>
    <property type="match status" value="1"/>
</dbReference>
<dbReference type="SUPFAM" id="SSF51445">
    <property type="entry name" value="(Trans)glycosidases"/>
    <property type="match status" value="1"/>
</dbReference>
<dbReference type="Gene3D" id="2.60.120.260">
    <property type="entry name" value="Galactose-binding domain-like"/>
    <property type="match status" value="1"/>
</dbReference>
<accession>A0ABU1V3S6</accession>
<evidence type="ECO:0000256" key="1">
    <source>
        <dbReference type="ARBA" id="ARBA00001678"/>
    </source>
</evidence>
<dbReference type="Pfam" id="PF26410">
    <property type="entry name" value="GH5_mannosidase"/>
    <property type="match status" value="1"/>
</dbReference>
<dbReference type="Gene3D" id="2.30.32.30">
    <property type="entry name" value="CBM10"/>
    <property type="match status" value="1"/>
</dbReference>
<evidence type="ECO:0000256" key="8">
    <source>
        <dbReference type="SAM" id="MobiDB-lite"/>
    </source>
</evidence>
<evidence type="ECO:0000259" key="10">
    <source>
        <dbReference type="PROSITE" id="PS51763"/>
    </source>
</evidence>
<dbReference type="Gene3D" id="3.20.20.80">
    <property type="entry name" value="Glycosidases"/>
    <property type="match status" value="1"/>
</dbReference>
<dbReference type="SMART" id="SM00495">
    <property type="entry name" value="ChtBD3"/>
    <property type="match status" value="1"/>
</dbReference>
<dbReference type="InterPro" id="IPR003610">
    <property type="entry name" value="CBM5/12"/>
</dbReference>
<keyword evidence="7" id="KW-0326">Glycosidase</keyword>
<evidence type="ECO:0000256" key="4">
    <source>
        <dbReference type="ARBA" id="ARBA00022525"/>
    </source>
</evidence>
<comment type="catalytic activity">
    <reaction evidence="1">
        <text>Random hydrolysis of (1-&gt;4)-beta-D-mannosidic linkages in mannans, galactomannans and glucomannans.</text>
        <dbReference type="EC" id="3.2.1.78"/>
    </reaction>
</comment>
<dbReference type="InterPro" id="IPR008979">
    <property type="entry name" value="Galactose-bd-like_sf"/>
</dbReference>
<evidence type="ECO:0000256" key="6">
    <source>
        <dbReference type="ARBA" id="ARBA00022801"/>
    </source>
</evidence>
<evidence type="ECO:0000256" key="5">
    <source>
        <dbReference type="ARBA" id="ARBA00022729"/>
    </source>
</evidence>
<evidence type="ECO:0000313" key="11">
    <source>
        <dbReference type="EMBL" id="MDR7092124.1"/>
    </source>
</evidence>
<keyword evidence="12" id="KW-1185">Reference proteome</keyword>
<feature type="chain" id="PRO_5046235476" description="mannan endo-1,4-beta-mannosidase" evidence="9">
    <location>
        <begin position="25"/>
        <end position="837"/>
    </location>
</feature>
<dbReference type="EMBL" id="JAVDVX010000011">
    <property type="protein sequence ID" value="MDR7092124.1"/>
    <property type="molecule type" value="Genomic_DNA"/>
</dbReference>
<evidence type="ECO:0000256" key="2">
    <source>
        <dbReference type="ARBA" id="ARBA00004613"/>
    </source>
</evidence>
<feature type="signal peptide" evidence="9">
    <location>
        <begin position="1"/>
        <end position="24"/>
    </location>
</feature>
<evidence type="ECO:0000256" key="9">
    <source>
        <dbReference type="SAM" id="SignalP"/>
    </source>
</evidence>
<comment type="caution">
    <text evidence="11">The sequence shown here is derived from an EMBL/GenBank/DDBJ whole genome shotgun (WGS) entry which is preliminary data.</text>
</comment>
<sequence>MKFPTLSRAFLGLAVTAIGWQANAACTTTAWSSSTTYKGGELVVYQNAEYKARYWINPGKIPNPSDPWDAWQFTQACSGTQTSSSKSSAATSVASGNQCNWYGSVYSICTQTTSGWGWENSKSCIALADCSKLTSPNGVIGNASTSSSVVSSSSRSLSVVSLSSSSLSSISTSRSSSLSSSSIKTSSSLSSSSKIASSISSSSSSVTVPVGNTWIYYPSTATITAPAQVVAGVGELQGAGSAVIWTVDAPVTGEYRISLDWSSPYGTKTNSLVMDGTALSYSFTETATPVTYTQTKTLTAGSHTFGIQVGGSDWGYVNAHSVKLELLGGLTISSPANFAQLPSGSNIQVVYQKLGAGNLTYSVNDGATVVYQGASPLTIPTQGDGVYRVKFGMEGTTLGTTLRVTVGTTNLPTFVETSGTQFVLGNKPFYFNGSNQYYLMYKPEGMANDFFARAAALNMKVVRTWMFCNGSSTHDGVCINKKTGSSFILVKPEAERTAEEKALIARSFELFDNYVAQAEAYDLRLVLSLSDYWDYFGKIEDYGPYSSASGRALFKTFITNLLNHVNPLTGKAYKDDPTIMMWELANEPRFTTSNFPDFKVWVADIAAHIKSIAPNQLVSIGSESSFGLAFEDTYASLAELNRDPNIDAISGHLYPTAWSMTDEQVIGNIQKLADLAREVGKPAYIGELGWPVDKKRTTGSQTESIPSGQAAIDAFLAVSLAQRASYMESWYAKAYANKDAIGGFLIWQLSGKEWGNGGTPLQGCQWCSGPYGEPTGGWSGNHDGYQFYCALDAAEMSLTKLGAIGTNKEGDKIHMDLHKPSCDVIKNYSEKYLLLIQ</sequence>
<dbReference type="InterPro" id="IPR002883">
    <property type="entry name" value="CBM10/Dockerin_dom"/>
</dbReference>
<dbReference type="InterPro" id="IPR005084">
    <property type="entry name" value="CBM6"/>
</dbReference>
<protein>
    <recommendedName>
        <fullName evidence="3">mannan endo-1,4-beta-mannosidase</fullName>
        <ecNumber evidence="3">3.2.1.78</ecNumber>
    </recommendedName>
</protein>
<keyword evidence="6" id="KW-0378">Hydrolase</keyword>
<dbReference type="EC" id="3.2.1.78" evidence="3"/>
<dbReference type="CDD" id="cd12215">
    <property type="entry name" value="ChiC_BD"/>
    <property type="match status" value="1"/>
</dbReference>
<dbReference type="SUPFAM" id="SSF51055">
    <property type="entry name" value="Carbohydrate binding domain"/>
    <property type="match status" value="1"/>
</dbReference>
<keyword evidence="4" id="KW-0964">Secreted</keyword>
<dbReference type="SUPFAM" id="SSF49785">
    <property type="entry name" value="Galactose-binding domain-like"/>
    <property type="match status" value="1"/>
</dbReference>
<organism evidence="11 12">
    <name type="scientific">Cellvibrio fibrivorans</name>
    <dbReference type="NCBI Taxonomy" id="126350"/>
    <lineage>
        <taxon>Bacteria</taxon>
        <taxon>Pseudomonadati</taxon>
        <taxon>Pseudomonadota</taxon>
        <taxon>Gammaproteobacteria</taxon>
        <taxon>Cellvibrionales</taxon>
        <taxon>Cellvibrionaceae</taxon>
        <taxon>Cellvibrio</taxon>
    </lineage>
</organism>
<dbReference type="InterPro" id="IPR045053">
    <property type="entry name" value="MAN-like"/>
</dbReference>
<dbReference type="InterPro" id="IPR036601">
    <property type="entry name" value="CBM10_sf"/>
</dbReference>
<dbReference type="PANTHER" id="PTHR31451">
    <property type="match status" value="1"/>
</dbReference>
<dbReference type="PANTHER" id="PTHR31451:SF39">
    <property type="entry name" value="MANNAN ENDO-1,4-BETA-MANNOSIDASE 1"/>
    <property type="match status" value="1"/>
</dbReference>
<evidence type="ECO:0000256" key="3">
    <source>
        <dbReference type="ARBA" id="ARBA00012706"/>
    </source>
</evidence>
<dbReference type="Proteomes" id="UP001253595">
    <property type="component" value="Unassembled WGS sequence"/>
</dbReference>